<dbReference type="Proteomes" id="UP000269499">
    <property type="component" value="Unassembled WGS sequence"/>
</dbReference>
<feature type="compositionally biased region" description="Low complexity" evidence="1">
    <location>
        <begin position="603"/>
        <end position="629"/>
    </location>
</feature>
<reference evidence="3 4" key="1">
    <citation type="submission" date="2018-06" db="EMBL/GenBank/DDBJ databases">
        <title>Extensive metabolic versatility and redundancy in microbially diverse, dynamic hydrothermal sediments.</title>
        <authorList>
            <person name="Dombrowski N."/>
            <person name="Teske A."/>
            <person name="Baker B.J."/>
        </authorList>
    </citation>
    <scope>NUCLEOTIDE SEQUENCE [LARGE SCALE GENOMIC DNA]</scope>
    <source>
        <strain evidence="3">B20_G2</strain>
    </source>
</reference>
<feature type="domain" description="Calcineurin-like phosphoesterase" evidence="2">
    <location>
        <begin position="153"/>
        <end position="344"/>
    </location>
</feature>
<dbReference type="GO" id="GO:0016787">
    <property type="term" value="F:hydrolase activity"/>
    <property type="evidence" value="ECO:0007669"/>
    <property type="project" value="InterPro"/>
</dbReference>
<evidence type="ECO:0000259" key="2">
    <source>
        <dbReference type="Pfam" id="PF00149"/>
    </source>
</evidence>
<dbReference type="InterPro" id="IPR051918">
    <property type="entry name" value="STPP_CPPED1"/>
</dbReference>
<dbReference type="Pfam" id="PF00149">
    <property type="entry name" value="Metallophos"/>
    <property type="match status" value="1"/>
</dbReference>
<feature type="region of interest" description="Disordered" evidence="1">
    <location>
        <begin position="602"/>
        <end position="629"/>
    </location>
</feature>
<accession>A0A497F0P7</accession>
<organism evidence="3 4">
    <name type="scientific">Thermoproteota archaeon</name>
    <dbReference type="NCBI Taxonomy" id="2056631"/>
    <lineage>
        <taxon>Archaea</taxon>
        <taxon>Thermoproteota</taxon>
    </lineage>
</organism>
<evidence type="ECO:0000313" key="3">
    <source>
        <dbReference type="EMBL" id="RLE52871.1"/>
    </source>
</evidence>
<dbReference type="EMBL" id="QMRA01000093">
    <property type="protein sequence ID" value="RLE52871.1"/>
    <property type="molecule type" value="Genomic_DNA"/>
</dbReference>
<comment type="caution">
    <text evidence="3">The sequence shown here is derived from an EMBL/GenBank/DDBJ whole genome shotgun (WGS) entry which is preliminary data.</text>
</comment>
<dbReference type="PANTHER" id="PTHR43143">
    <property type="entry name" value="METALLOPHOSPHOESTERASE, CALCINEURIN SUPERFAMILY"/>
    <property type="match status" value="1"/>
</dbReference>
<dbReference type="InterPro" id="IPR004843">
    <property type="entry name" value="Calcineurin-like_PHP"/>
</dbReference>
<gene>
    <name evidence="3" type="ORF">DRJ26_04130</name>
</gene>
<name>A0A497F0P7_9CREN</name>
<dbReference type="AlphaFoldDB" id="A0A497F0P7"/>
<dbReference type="PANTHER" id="PTHR43143:SF1">
    <property type="entry name" value="SERINE_THREONINE-PROTEIN PHOSPHATASE CPPED1"/>
    <property type="match status" value="1"/>
</dbReference>
<proteinExistence type="predicted"/>
<dbReference type="Gene3D" id="3.60.21.10">
    <property type="match status" value="1"/>
</dbReference>
<dbReference type="SUPFAM" id="SSF56300">
    <property type="entry name" value="Metallo-dependent phosphatases"/>
    <property type="match status" value="1"/>
</dbReference>
<protein>
    <recommendedName>
        <fullName evidence="2">Calcineurin-like phosphoesterase domain-containing protein</fullName>
    </recommendedName>
</protein>
<sequence>MRAMSEFKLRLIVMALLLTLIVSGVTYHTSAYGIYEASSIKPVRSVVWDPLPSKPLTATLGSTMSIEVVADSSASDWSVQLSSKYGDFSLELVDAVYSEETGRWTLTLKLPSNIPTGLYSLKLSFTSEEEGAVEYTQPRCVNVTVSYPKELLIAHLSDIHLPYGADVLARAVYELNLLRPSLVVITGDLVDVDTISSAWKYAWSILIDGPLEVPAYILPGNHDHSGDDAANYMEFCGPLYWYVQIGDFHLIALDTALDGYVDMDQLAWAESILGEIGDGTKILMFHHPLFSRGSYTLTGSWEEVEQFSEYLYYSWNEHIENAKELLRLVEQYNISLIMSGHIHTEHYVVYNDKHYFEVNLPAGGGLREGDYWSYRLVRIDENGNVQVICLRGKYPYMHPSSYPIGHLTYYYTPSNDGSASAVSIVIINDLNADIEPFIEFAVKADRPADEYSFYPESPEHYEVIEFNGVYYFRFRVKVPAKTSYYLTLAATSDNNPPTLDFEYQLIDNTTLSISTLVSDYEWGVKSAVLMYSINGATDWIEVPMEPTIEVNKDGIKAIYSQLTYNQLIDLPENAFNVSIRIVAEDFAGNQNEVEQVVVIREAPPSSSEQPVQQTPEQPPEQTEQPEQPVTGLPMNQVLAVSIIIVIIIVATVLLKIKKSQ</sequence>
<dbReference type="InterPro" id="IPR029052">
    <property type="entry name" value="Metallo-depent_PP-like"/>
</dbReference>
<evidence type="ECO:0000313" key="4">
    <source>
        <dbReference type="Proteomes" id="UP000269499"/>
    </source>
</evidence>
<evidence type="ECO:0000256" key="1">
    <source>
        <dbReference type="SAM" id="MobiDB-lite"/>
    </source>
</evidence>